<dbReference type="AlphaFoldDB" id="A0AAV9RMS7"/>
<sequence>MTLEATAAVEPLNELVFKKGMLGGEIYRCSAPLYYGGILENELGENVPFTDLHEACPRRKSCEKRTNKTELEREWDWKDAREVLNRIYGPEKCPSSAVDMKQTYAATMMVLKGEKHCKQIKMLVI</sequence>
<comment type="caution">
    <text evidence="1">The sequence shown here is derived from an EMBL/GenBank/DDBJ whole genome shotgun (WGS) entry which is preliminary data.</text>
</comment>
<proteinExistence type="predicted"/>
<protein>
    <submittedName>
        <fullName evidence="1">Uncharacterized protein</fullName>
    </submittedName>
</protein>
<accession>A0AAV9RMS7</accession>
<evidence type="ECO:0000313" key="2">
    <source>
        <dbReference type="Proteomes" id="UP001311232"/>
    </source>
</evidence>
<dbReference type="EMBL" id="JAHHUM010001617">
    <property type="protein sequence ID" value="KAK5610233.1"/>
    <property type="molecule type" value="Genomic_DNA"/>
</dbReference>
<dbReference type="Proteomes" id="UP001311232">
    <property type="component" value="Unassembled WGS sequence"/>
</dbReference>
<keyword evidence="2" id="KW-1185">Reference proteome</keyword>
<reference evidence="1 2" key="1">
    <citation type="submission" date="2021-06" db="EMBL/GenBank/DDBJ databases">
        <authorList>
            <person name="Palmer J.M."/>
        </authorList>
    </citation>
    <scope>NUCLEOTIDE SEQUENCE [LARGE SCALE GENOMIC DNA]</scope>
    <source>
        <strain evidence="1 2">MEX-2019</strain>
        <tissue evidence="1">Muscle</tissue>
    </source>
</reference>
<gene>
    <name evidence="1" type="ORF">CRENBAI_008720</name>
</gene>
<organism evidence="1 2">
    <name type="scientific">Crenichthys baileyi</name>
    <name type="common">White River springfish</name>
    <dbReference type="NCBI Taxonomy" id="28760"/>
    <lineage>
        <taxon>Eukaryota</taxon>
        <taxon>Metazoa</taxon>
        <taxon>Chordata</taxon>
        <taxon>Craniata</taxon>
        <taxon>Vertebrata</taxon>
        <taxon>Euteleostomi</taxon>
        <taxon>Actinopterygii</taxon>
        <taxon>Neopterygii</taxon>
        <taxon>Teleostei</taxon>
        <taxon>Neoteleostei</taxon>
        <taxon>Acanthomorphata</taxon>
        <taxon>Ovalentaria</taxon>
        <taxon>Atherinomorphae</taxon>
        <taxon>Cyprinodontiformes</taxon>
        <taxon>Goodeidae</taxon>
        <taxon>Crenichthys</taxon>
    </lineage>
</organism>
<evidence type="ECO:0000313" key="1">
    <source>
        <dbReference type="EMBL" id="KAK5610233.1"/>
    </source>
</evidence>
<name>A0AAV9RMS7_9TELE</name>